<evidence type="ECO:0000256" key="1">
    <source>
        <dbReference type="ARBA" id="ARBA00004496"/>
    </source>
</evidence>
<evidence type="ECO:0000256" key="2">
    <source>
        <dbReference type="ARBA" id="ARBA00005525"/>
    </source>
</evidence>
<dbReference type="InterPro" id="IPR053790">
    <property type="entry name" value="P5CR-like_CS"/>
</dbReference>
<feature type="binding site" evidence="10">
    <location>
        <begin position="74"/>
        <end position="77"/>
    </location>
    <ligand>
        <name>NADP(+)</name>
        <dbReference type="ChEBI" id="CHEBI:58349"/>
    </ligand>
</feature>
<protein>
    <recommendedName>
        <fullName evidence="8 9">Pyrroline-5-carboxylate reductase</fullName>
        <shortName evidence="8">P5C reductase</shortName>
        <shortName evidence="8">P5CR</shortName>
        <ecNumber evidence="8 9">1.5.1.2</ecNumber>
    </recommendedName>
    <alternativeName>
        <fullName evidence="8">PCA reductase</fullName>
    </alternativeName>
</protein>
<evidence type="ECO:0000256" key="11">
    <source>
        <dbReference type="RuleBase" id="RU003903"/>
    </source>
</evidence>
<comment type="pathway">
    <text evidence="8 11">Amino-acid biosynthesis; L-proline biosynthesis; L-proline from L-glutamate 5-semialdehyde: step 1/1.</text>
</comment>
<name>A0A5B9QUH3_9BACT</name>
<keyword evidence="15" id="KW-1185">Reference proteome</keyword>
<dbReference type="Pfam" id="PF14748">
    <property type="entry name" value="P5CR_dimer"/>
    <property type="match status" value="1"/>
</dbReference>
<keyword evidence="5 8" id="KW-0641">Proline biosynthesis</keyword>
<dbReference type="FunFam" id="3.40.50.720:FF:000190">
    <property type="entry name" value="Pyrroline-5-carboxylate reductase"/>
    <property type="match status" value="1"/>
</dbReference>
<evidence type="ECO:0000256" key="5">
    <source>
        <dbReference type="ARBA" id="ARBA00022650"/>
    </source>
</evidence>
<evidence type="ECO:0000256" key="8">
    <source>
        <dbReference type="HAMAP-Rule" id="MF_01925"/>
    </source>
</evidence>
<dbReference type="InterPro" id="IPR028939">
    <property type="entry name" value="P5C_Rdtase_cat_N"/>
</dbReference>
<comment type="similarity">
    <text evidence="2 8 11">Belongs to the pyrroline-5-carboxylate reductase family.</text>
</comment>
<feature type="binding site" evidence="10">
    <location>
        <begin position="11"/>
        <end position="16"/>
    </location>
    <ligand>
        <name>NADP(+)</name>
        <dbReference type="ChEBI" id="CHEBI:58349"/>
    </ligand>
</feature>
<dbReference type="FunFam" id="1.10.3730.10:FF:000001">
    <property type="entry name" value="Pyrroline-5-carboxylate reductase"/>
    <property type="match status" value="1"/>
</dbReference>
<dbReference type="GO" id="GO:0055129">
    <property type="term" value="P:L-proline biosynthetic process"/>
    <property type="evidence" value="ECO:0007669"/>
    <property type="project" value="UniProtKB-UniRule"/>
</dbReference>
<dbReference type="InterPro" id="IPR029036">
    <property type="entry name" value="P5CR_dimer"/>
</dbReference>
<dbReference type="RefSeq" id="WP_068137664.1">
    <property type="nucleotide sequence ID" value="NZ_CP042914.1"/>
</dbReference>
<keyword evidence="7 8" id="KW-0560">Oxidoreductase</keyword>
<evidence type="ECO:0000256" key="10">
    <source>
        <dbReference type="PIRSR" id="PIRSR000193-1"/>
    </source>
</evidence>
<keyword evidence="4 8" id="KW-0028">Amino-acid biosynthesis</keyword>
<dbReference type="HAMAP" id="MF_01925">
    <property type="entry name" value="P5C_reductase"/>
    <property type="match status" value="1"/>
</dbReference>
<organism evidence="14 15">
    <name type="scientific">Roseimaritima ulvae</name>
    <dbReference type="NCBI Taxonomy" id="980254"/>
    <lineage>
        <taxon>Bacteria</taxon>
        <taxon>Pseudomonadati</taxon>
        <taxon>Planctomycetota</taxon>
        <taxon>Planctomycetia</taxon>
        <taxon>Pirellulales</taxon>
        <taxon>Pirellulaceae</taxon>
        <taxon>Roseimaritima</taxon>
    </lineage>
</organism>
<dbReference type="NCBIfam" id="TIGR00112">
    <property type="entry name" value="proC"/>
    <property type="match status" value="1"/>
</dbReference>
<accession>A0A5B9QUH3</accession>
<comment type="catalytic activity">
    <reaction evidence="8">
        <text>L-proline + NAD(+) = (S)-1-pyrroline-5-carboxylate + NADH + 2 H(+)</text>
        <dbReference type="Rhea" id="RHEA:14105"/>
        <dbReference type="ChEBI" id="CHEBI:15378"/>
        <dbReference type="ChEBI" id="CHEBI:17388"/>
        <dbReference type="ChEBI" id="CHEBI:57540"/>
        <dbReference type="ChEBI" id="CHEBI:57945"/>
        <dbReference type="ChEBI" id="CHEBI:60039"/>
        <dbReference type="EC" id="1.5.1.2"/>
    </reaction>
</comment>
<dbReference type="GO" id="GO:0005737">
    <property type="term" value="C:cytoplasm"/>
    <property type="evidence" value="ECO:0007669"/>
    <property type="project" value="UniProtKB-SubCell"/>
</dbReference>
<proteinExistence type="inferred from homology"/>
<dbReference type="KEGG" id="rul:UC8_47200"/>
<reference evidence="14 15" key="1">
    <citation type="submission" date="2019-08" db="EMBL/GenBank/DDBJ databases">
        <title>Deep-cultivation of Planctomycetes and their phenomic and genomic characterization uncovers novel biology.</title>
        <authorList>
            <person name="Wiegand S."/>
            <person name="Jogler M."/>
            <person name="Boedeker C."/>
            <person name="Pinto D."/>
            <person name="Vollmers J."/>
            <person name="Rivas-Marin E."/>
            <person name="Kohn T."/>
            <person name="Peeters S.H."/>
            <person name="Heuer A."/>
            <person name="Rast P."/>
            <person name="Oberbeckmann S."/>
            <person name="Bunk B."/>
            <person name="Jeske O."/>
            <person name="Meyerdierks A."/>
            <person name="Storesund J.E."/>
            <person name="Kallscheuer N."/>
            <person name="Luecker S."/>
            <person name="Lage O.M."/>
            <person name="Pohl T."/>
            <person name="Merkel B.J."/>
            <person name="Hornburger P."/>
            <person name="Mueller R.-W."/>
            <person name="Bruemmer F."/>
            <person name="Labrenz M."/>
            <person name="Spormann A.M."/>
            <person name="Op den Camp H."/>
            <person name="Overmann J."/>
            <person name="Amann R."/>
            <person name="Jetten M.S.M."/>
            <person name="Mascher T."/>
            <person name="Medema M.H."/>
            <person name="Devos D.P."/>
            <person name="Kaster A.-K."/>
            <person name="Ovreas L."/>
            <person name="Rohde M."/>
            <person name="Galperin M.Y."/>
            <person name="Jogler C."/>
        </authorList>
    </citation>
    <scope>NUCLEOTIDE SEQUENCE [LARGE SCALE GENOMIC DNA]</scope>
    <source>
        <strain evidence="14 15">UC8</strain>
    </source>
</reference>
<evidence type="ECO:0000256" key="6">
    <source>
        <dbReference type="ARBA" id="ARBA00022857"/>
    </source>
</evidence>
<evidence type="ECO:0000259" key="12">
    <source>
        <dbReference type="Pfam" id="PF03807"/>
    </source>
</evidence>
<feature type="domain" description="Pyrroline-5-carboxylate reductase dimerisation" evidence="13">
    <location>
        <begin position="164"/>
        <end position="268"/>
    </location>
</feature>
<evidence type="ECO:0000256" key="3">
    <source>
        <dbReference type="ARBA" id="ARBA00022490"/>
    </source>
</evidence>
<dbReference type="PROSITE" id="PS00521">
    <property type="entry name" value="P5CR"/>
    <property type="match status" value="1"/>
</dbReference>
<comment type="catalytic activity">
    <reaction evidence="8 11">
        <text>L-proline + NADP(+) = (S)-1-pyrroline-5-carboxylate + NADPH + 2 H(+)</text>
        <dbReference type="Rhea" id="RHEA:14109"/>
        <dbReference type="ChEBI" id="CHEBI:15378"/>
        <dbReference type="ChEBI" id="CHEBI:17388"/>
        <dbReference type="ChEBI" id="CHEBI:57783"/>
        <dbReference type="ChEBI" id="CHEBI:58349"/>
        <dbReference type="ChEBI" id="CHEBI:60039"/>
        <dbReference type="EC" id="1.5.1.2"/>
    </reaction>
</comment>
<dbReference type="PANTHER" id="PTHR11645:SF0">
    <property type="entry name" value="PYRROLINE-5-CARBOXYLATE REDUCTASE 3"/>
    <property type="match status" value="1"/>
</dbReference>
<evidence type="ECO:0000259" key="13">
    <source>
        <dbReference type="Pfam" id="PF14748"/>
    </source>
</evidence>
<dbReference type="InterPro" id="IPR000304">
    <property type="entry name" value="Pyrroline-COOH_reductase"/>
</dbReference>
<keyword evidence="6 8" id="KW-0521">NADP</keyword>
<dbReference type="Proteomes" id="UP000325286">
    <property type="component" value="Chromosome"/>
</dbReference>
<sequence length="272" mass="27571">MNRIEGKLVLLGGGKMGRALIKGVLSAGVTTESQLTVVEPHAGAQQWWRDELPGVSVTGDGQAAIEAAQIVLVAVKPNVVQQVAGSFSGSWGERLVISIAAGVTLERLQNLFDSRCVVRVMPNTPCLVGAGASAYACGEAVSSEQAATVAAIFSAVGVVDQVDEQLLDAVTGLSGSGPAYVFVIIEALADGGVAAGLPRPLAMQLATQTVLGAAQLLQETGEHPAALKDAVASPGGTTIAGLSVLEQNGLRSAMIEAVKAATERSRALGSHA</sequence>
<dbReference type="SUPFAM" id="SSF48179">
    <property type="entry name" value="6-phosphogluconate dehydrogenase C-terminal domain-like"/>
    <property type="match status" value="1"/>
</dbReference>
<evidence type="ECO:0000313" key="14">
    <source>
        <dbReference type="EMBL" id="QEG42678.1"/>
    </source>
</evidence>
<dbReference type="PIRSF" id="PIRSF000193">
    <property type="entry name" value="Pyrrol-5-carb_rd"/>
    <property type="match status" value="1"/>
</dbReference>
<gene>
    <name evidence="8 14" type="primary">proC</name>
    <name evidence="14" type="ORF">UC8_47200</name>
</gene>
<evidence type="ECO:0000256" key="4">
    <source>
        <dbReference type="ARBA" id="ARBA00022605"/>
    </source>
</evidence>
<evidence type="ECO:0000313" key="15">
    <source>
        <dbReference type="Proteomes" id="UP000325286"/>
    </source>
</evidence>
<keyword evidence="3 8" id="KW-0963">Cytoplasm</keyword>
<dbReference type="UniPathway" id="UPA00098">
    <property type="reaction ID" value="UER00361"/>
</dbReference>
<evidence type="ECO:0000256" key="9">
    <source>
        <dbReference type="NCBIfam" id="TIGR00112"/>
    </source>
</evidence>
<dbReference type="Gene3D" id="3.40.50.720">
    <property type="entry name" value="NAD(P)-binding Rossmann-like Domain"/>
    <property type="match status" value="1"/>
</dbReference>
<comment type="subcellular location">
    <subcellularLocation>
        <location evidence="1 8">Cytoplasm</location>
    </subcellularLocation>
</comment>
<dbReference type="Gene3D" id="1.10.3730.10">
    <property type="entry name" value="ProC C-terminal domain-like"/>
    <property type="match status" value="1"/>
</dbReference>
<dbReference type="EMBL" id="CP042914">
    <property type="protein sequence ID" value="QEG42678.1"/>
    <property type="molecule type" value="Genomic_DNA"/>
</dbReference>
<dbReference type="InterPro" id="IPR036291">
    <property type="entry name" value="NAD(P)-bd_dom_sf"/>
</dbReference>
<feature type="domain" description="Pyrroline-5-carboxylate reductase catalytic N-terminal" evidence="12">
    <location>
        <begin position="8"/>
        <end position="102"/>
    </location>
</feature>
<dbReference type="Pfam" id="PF03807">
    <property type="entry name" value="F420_oxidored"/>
    <property type="match status" value="1"/>
</dbReference>
<comment type="function">
    <text evidence="8">Catalyzes the reduction of 1-pyrroline-5-carboxylate (PCA) to L-proline.</text>
</comment>
<dbReference type="InterPro" id="IPR008927">
    <property type="entry name" value="6-PGluconate_DH-like_C_sf"/>
</dbReference>
<dbReference type="GO" id="GO:0004735">
    <property type="term" value="F:pyrroline-5-carboxylate reductase activity"/>
    <property type="evidence" value="ECO:0007669"/>
    <property type="project" value="UniProtKB-UniRule"/>
</dbReference>
<dbReference type="EC" id="1.5.1.2" evidence="8 9"/>
<dbReference type="PANTHER" id="PTHR11645">
    <property type="entry name" value="PYRROLINE-5-CARBOXYLATE REDUCTASE"/>
    <property type="match status" value="1"/>
</dbReference>
<evidence type="ECO:0000256" key="7">
    <source>
        <dbReference type="ARBA" id="ARBA00023002"/>
    </source>
</evidence>
<dbReference type="SUPFAM" id="SSF51735">
    <property type="entry name" value="NAD(P)-binding Rossmann-fold domains"/>
    <property type="match status" value="1"/>
</dbReference>
<dbReference type="AlphaFoldDB" id="A0A5B9QUH3"/>